<dbReference type="InterPro" id="IPR036034">
    <property type="entry name" value="PDZ_sf"/>
</dbReference>
<feature type="domain" description="PDZ" evidence="2">
    <location>
        <begin position="90"/>
        <end position="168"/>
    </location>
</feature>
<proteinExistence type="predicted"/>
<dbReference type="SUPFAM" id="SSF50156">
    <property type="entry name" value="PDZ domain-like"/>
    <property type="match status" value="2"/>
</dbReference>
<feature type="region of interest" description="Disordered" evidence="1">
    <location>
        <begin position="235"/>
        <end position="263"/>
    </location>
</feature>
<keyword evidence="3" id="KW-1185">Reference proteome</keyword>
<dbReference type="InterPro" id="IPR051109">
    <property type="entry name" value="MAM_complex_regulator"/>
</dbReference>
<reference evidence="4" key="1">
    <citation type="submission" date="2016-11" db="UniProtKB">
        <authorList>
            <consortium name="WormBaseParasite"/>
        </authorList>
    </citation>
    <scope>IDENTIFICATION</scope>
</reference>
<dbReference type="Proteomes" id="UP000095280">
    <property type="component" value="Unplaced"/>
</dbReference>
<feature type="compositionally biased region" description="Low complexity" evidence="1">
    <location>
        <begin position="237"/>
        <end position="263"/>
    </location>
</feature>
<dbReference type="PROSITE" id="PS50106">
    <property type="entry name" value="PDZ"/>
    <property type="match status" value="2"/>
</dbReference>
<evidence type="ECO:0000313" key="3">
    <source>
        <dbReference type="Proteomes" id="UP000095280"/>
    </source>
</evidence>
<name>A0A1I8J6V1_9PLAT</name>
<dbReference type="Pfam" id="PF00595">
    <property type="entry name" value="PDZ"/>
    <property type="match status" value="2"/>
</dbReference>
<evidence type="ECO:0000313" key="4">
    <source>
        <dbReference type="WBParaSite" id="maker-uti_cns_0046038-snap-gene-0.20-mRNA-1"/>
    </source>
</evidence>
<protein>
    <submittedName>
        <fullName evidence="4">PDZ domain-containing protein</fullName>
    </submittedName>
</protein>
<dbReference type="PANTHER" id="PTHR14063">
    <property type="entry name" value="PROTEIN LIN-7 HOMOLOG"/>
    <property type="match status" value="1"/>
</dbReference>
<dbReference type="WBParaSite" id="maker-uti_cns_0046038-snap-gene-0.20-mRNA-1">
    <property type="protein sequence ID" value="maker-uti_cns_0046038-snap-gene-0.20-mRNA-1"/>
    <property type="gene ID" value="maker-uti_cns_0046038-snap-gene-0.20"/>
</dbReference>
<dbReference type="CDD" id="cd00136">
    <property type="entry name" value="PDZ_canonical"/>
    <property type="match status" value="1"/>
</dbReference>
<organism evidence="3 4">
    <name type="scientific">Macrostomum lignano</name>
    <dbReference type="NCBI Taxonomy" id="282301"/>
    <lineage>
        <taxon>Eukaryota</taxon>
        <taxon>Metazoa</taxon>
        <taxon>Spiralia</taxon>
        <taxon>Lophotrochozoa</taxon>
        <taxon>Platyhelminthes</taxon>
        <taxon>Rhabditophora</taxon>
        <taxon>Macrostomorpha</taxon>
        <taxon>Macrostomida</taxon>
        <taxon>Macrostomidae</taxon>
        <taxon>Macrostomum</taxon>
    </lineage>
</organism>
<sequence>SGARRCSLPPCLSVSEPHFNLALQSFFITHVVAGSVAAYAGLKSGDEIVAINGRQLEGMSTRDVLQIIRRCEVSVRLAYRPRAVVARIREVRLMKDNGVVGVRLQKKPDGLYIEFVKLGTPAHAAGLKEGDQVLKVNGHFVTEWSMEGAMALLKSLTEQLVLLVRETLPLVAAQAQPAGHRRQAALPSGHYVNLRSSSRSTLALAPACSQRTSDGYSAAKEAEALCGQAVYADKQLPPESAPESAPASAPESAPKSAPAVEAS</sequence>
<dbReference type="SMART" id="SM00228">
    <property type="entry name" value="PDZ"/>
    <property type="match status" value="2"/>
</dbReference>
<evidence type="ECO:0000259" key="2">
    <source>
        <dbReference type="PROSITE" id="PS50106"/>
    </source>
</evidence>
<dbReference type="AlphaFoldDB" id="A0A1I8J6V1"/>
<dbReference type="Gene3D" id="2.30.42.10">
    <property type="match status" value="2"/>
</dbReference>
<accession>A0A1I8J6V1</accession>
<dbReference type="InterPro" id="IPR001478">
    <property type="entry name" value="PDZ"/>
</dbReference>
<evidence type="ECO:0000256" key="1">
    <source>
        <dbReference type="SAM" id="MobiDB-lite"/>
    </source>
</evidence>
<feature type="domain" description="PDZ" evidence="2">
    <location>
        <begin position="19"/>
        <end position="83"/>
    </location>
</feature>